<dbReference type="RefSeq" id="XP_035344939.1">
    <property type="nucleotide sequence ID" value="XM_035489046.1"/>
</dbReference>
<keyword evidence="1" id="KW-0223">Dioxygenase</keyword>
<dbReference type="Gene3D" id="2.60.120.10">
    <property type="entry name" value="Jelly Rolls"/>
    <property type="match status" value="2"/>
</dbReference>
<dbReference type="InterPro" id="IPR014710">
    <property type="entry name" value="RmlC-like_jellyroll"/>
</dbReference>
<dbReference type="PANTHER" id="PTHR41517">
    <property type="entry name" value="1,2-DIOXYGENASE PROTEIN-RELATED"/>
    <property type="match status" value="1"/>
</dbReference>
<evidence type="ECO:0000259" key="3">
    <source>
        <dbReference type="Pfam" id="PF07883"/>
    </source>
</evidence>
<organism evidence="4 5">
    <name type="scientific">Talaromyces rugulosus</name>
    <name type="common">Penicillium rugulosum</name>
    <dbReference type="NCBI Taxonomy" id="121627"/>
    <lineage>
        <taxon>Eukaryota</taxon>
        <taxon>Fungi</taxon>
        <taxon>Dikarya</taxon>
        <taxon>Ascomycota</taxon>
        <taxon>Pezizomycotina</taxon>
        <taxon>Eurotiomycetes</taxon>
        <taxon>Eurotiomycetidae</taxon>
        <taxon>Eurotiales</taxon>
        <taxon>Trichocomaceae</taxon>
        <taxon>Talaromyces</taxon>
        <taxon>Talaromyces sect. Islandici</taxon>
    </lineage>
</organism>
<feature type="domain" description="Cupin type-2" evidence="3">
    <location>
        <begin position="108"/>
        <end position="175"/>
    </location>
</feature>
<dbReference type="InterPro" id="IPR013096">
    <property type="entry name" value="Cupin_2"/>
</dbReference>
<dbReference type="Pfam" id="PF07883">
    <property type="entry name" value="Cupin_2"/>
    <property type="match status" value="1"/>
</dbReference>
<dbReference type="InterPro" id="IPR047183">
    <property type="entry name" value="GDO-like"/>
</dbReference>
<evidence type="ECO:0000256" key="2">
    <source>
        <dbReference type="ARBA" id="ARBA00023002"/>
    </source>
</evidence>
<dbReference type="InterPro" id="IPR011051">
    <property type="entry name" value="RmlC_Cupin_sf"/>
</dbReference>
<dbReference type="PANTHER" id="PTHR41517:SF1">
    <property type="entry name" value="CUPIN"/>
    <property type="match status" value="1"/>
</dbReference>
<evidence type="ECO:0000313" key="4">
    <source>
        <dbReference type="EMBL" id="QKX58761.1"/>
    </source>
</evidence>
<name>A0A7H8QZB5_TALRU</name>
<dbReference type="KEGG" id="trg:TRUGW13939_05888"/>
<dbReference type="AlphaFoldDB" id="A0A7H8QZB5"/>
<gene>
    <name evidence="4" type="ORF">TRUGW13939_05888</name>
</gene>
<keyword evidence="5" id="KW-1185">Reference proteome</keyword>
<keyword evidence="2" id="KW-0560">Oxidoreductase</keyword>
<protein>
    <recommendedName>
        <fullName evidence="3">Cupin type-2 domain-containing protein</fullName>
    </recommendedName>
</protein>
<dbReference type="OrthoDB" id="2205143at2759"/>
<dbReference type="SUPFAM" id="SSF51182">
    <property type="entry name" value="RmlC-like cupins"/>
    <property type="match status" value="1"/>
</dbReference>
<dbReference type="GO" id="GO:0051213">
    <property type="term" value="F:dioxygenase activity"/>
    <property type="evidence" value="ECO:0007669"/>
    <property type="project" value="UniProtKB-KW"/>
</dbReference>
<evidence type="ECO:0000313" key="5">
    <source>
        <dbReference type="Proteomes" id="UP000509510"/>
    </source>
</evidence>
<dbReference type="Proteomes" id="UP000509510">
    <property type="component" value="Chromosome III"/>
</dbReference>
<dbReference type="CDD" id="cd02216">
    <property type="entry name" value="cupin_GDO-like_N"/>
    <property type="match status" value="1"/>
</dbReference>
<evidence type="ECO:0000256" key="1">
    <source>
        <dbReference type="ARBA" id="ARBA00022964"/>
    </source>
</evidence>
<proteinExistence type="predicted"/>
<sequence length="345" mass="38563">MSAINTLTSTNDNIDGETVVNGETETKAFYELLPSKNVEPLWLKLEKFVPPKPNPVSVPAIWRYKEILPSLMEAGRIVPVEEAERRVLMLVNPAMKSPHTTDTIYGGLQIVLPGEIAPAHRHSAFALRFIIESTKGYTAVEGEKVMMKRGDVILTPSWHWHDHGNEGDDPVIWLDGLDLPLFGTFKLNFFNGYPEPKYPSHLVDNCASQFPWESVEKALKEVKGGYARYDYKHADGRHLSRTLSAQAERLSPNRSSPEIQETVSFVYHVMGGDGFSVIRVPGENESRKIEWTTKDTFAIPAWSSVVHTNTSRDGKDAFLAAINDRPMVEALGLMRNAATFTGLVE</sequence>
<dbReference type="GeneID" id="55993385"/>
<dbReference type="EMBL" id="CP055900">
    <property type="protein sequence ID" value="QKX58761.1"/>
    <property type="molecule type" value="Genomic_DNA"/>
</dbReference>
<reference evidence="5" key="1">
    <citation type="submission" date="2020-06" db="EMBL/GenBank/DDBJ databases">
        <title>A chromosome-scale genome assembly of Talaromyces rugulosus W13939.</title>
        <authorList>
            <person name="Wang B."/>
            <person name="Guo L."/>
            <person name="Ye K."/>
            <person name="Wang L."/>
        </authorList>
    </citation>
    <scope>NUCLEOTIDE SEQUENCE [LARGE SCALE GENOMIC DNA]</scope>
    <source>
        <strain evidence="5">W13939</strain>
    </source>
</reference>
<accession>A0A7H8QZB5</accession>